<dbReference type="EC" id="4.2.2.-" evidence="3"/>
<organism evidence="8 9">
    <name type="scientific">Desulfobaculum bizertense DSM 18034</name>
    <dbReference type="NCBI Taxonomy" id="1121442"/>
    <lineage>
        <taxon>Bacteria</taxon>
        <taxon>Pseudomonadati</taxon>
        <taxon>Thermodesulfobacteriota</taxon>
        <taxon>Desulfovibrionia</taxon>
        <taxon>Desulfovibrionales</taxon>
        <taxon>Desulfovibrionaceae</taxon>
        <taxon>Desulfobaculum</taxon>
    </lineage>
</organism>
<keyword evidence="3" id="KW-0472">Membrane</keyword>
<dbReference type="EMBL" id="FUYA01000006">
    <property type="protein sequence ID" value="SKA74754.1"/>
    <property type="molecule type" value="Genomic_DNA"/>
</dbReference>
<gene>
    <name evidence="3" type="primary">rlpA</name>
    <name evidence="8" type="ORF">SAMN02745702_02026</name>
</gene>
<dbReference type="PROSITE" id="PS51257">
    <property type="entry name" value="PROKAR_LIPOPROTEIN"/>
    <property type="match status" value="1"/>
</dbReference>
<dbReference type="PANTHER" id="PTHR34183:SF1">
    <property type="entry name" value="ENDOLYTIC PEPTIDOGLYCAN TRANSGLYCOSYLASE RLPA"/>
    <property type="match status" value="1"/>
</dbReference>
<protein>
    <recommendedName>
        <fullName evidence="3">Probable endolytic peptidoglycan transglycosylase RlpA</fullName>
        <ecNumber evidence="3">4.2.2.-</ecNumber>
    </recommendedName>
</protein>
<dbReference type="NCBIfam" id="TIGR00413">
    <property type="entry name" value="rlpA"/>
    <property type="match status" value="1"/>
</dbReference>
<comment type="similarity">
    <text evidence="3 4">Belongs to the RlpA family.</text>
</comment>
<keyword evidence="1 3" id="KW-0456">Lyase</keyword>
<keyword evidence="3" id="KW-0564">Palmitate</keyword>
<comment type="function">
    <text evidence="3">Lytic transglycosylase with a strong preference for naked glycan strands that lack stem peptides.</text>
</comment>
<sequence>MPRRYSSCVLLCLAFATLLLLSACGRPHVPPSPFSKKKTAVSSRASKGTQRPYTVRGVRYYPLRSAAGFSQKGRASWYGRRFHGRRTACGERFNMYAMTCAHKRLPMNSRVRVTNLRNGKSVVVRVNDRGPFARGRVIDLSYAAAKKLGFVRAGTARVRITGLR</sequence>
<dbReference type="InterPro" id="IPR036908">
    <property type="entry name" value="RlpA-like_sf"/>
</dbReference>
<dbReference type="InterPro" id="IPR012997">
    <property type="entry name" value="RplA"/>
</dbReference>
<accession>A0A1T4WBS2</accession>
<evidence type="ECO:0000256" key="6">
    <source>
        <dbReference type="SAM" id="SignalP"/>
    </source>
</evidence>
<dbReference type="OrthoDB" id="9779128at2"/>
<evidence type="ECO:0000256" key="4">
    <source>
        <dbReference type="RuleBase" id="RU003495"/>
    </source>
</evidence>
<dbReference type="SUPFAM" id="SSF50685">
    <property type="entry name" value="Barwin-like endoglucanases"/>
    <property type="match status" value="1"/>
</dbReference>
<evidence type="ECO:0000313" key="9">
    <source>
        <dbReference type="Proteomes" id="UP000189733"/>
    </source>
</evidence>
<name>A0A1T4WBS2_9BACT</name>
<feature type="signal peptide" evidence="6">
    <location>
        <begin position="1"/>
        <end position="22"/>
    </location>
</feature>
<dbReference type="Gene3D" id="2.40.40.10">
    <property type="entry name" value="RlpA-like domain"/>
    <property type="match status" value="1"/>
</dbReference>
<dbReference type="InterPro" id="IPR009009">
    <property type="entry name" value="RlpA-like_DPBB"/>
</dbReference>
<keyword evidence="3 8" id="KW-0449">Lipoprotein</keyword>
<dbReference type="STRING" id="1121442.SAMN02745702_02026"/>
<dbReference type="Pfam" id="PF03330">
    <property type="entry name" value="DPBB_1"/>
    <property type="match status" value="1"/>
</dbReference>
<evidence type="ECO:0000256" key="2">
    <source>
        <dbReference type="ARBA" id="ARBA00023316"/>
    </source>
</evidence>
<evidence type="ECO:0000313" key="8">
    <source>
        <dbReference type="EMBL" id="SKA74754.1"/>
    </source>
</evidence>
<dbReference type="CDD" id="cd22268">
    <property type="entry name" value="DPBB_RlpA-like"/>
    <property type="match status" value="1"/>
</dbReference>
<dbReference type="InterPro" id="IPR034718">
    <property type="entry name" value="RlpA"/>
</dbReference>
<keyword evidence="9" id="KW-1185">Reference proteome</keyword>
<dbReference type="GO" id="GO:0000270">
    <property type="term" value="P:peptidoglycan metabolic process"/>
    <property type="evidence" value="ECO:0007669"/>
    <property type="project" value="UniProtKB-UniRule"/>
</dbReference>
<feature type="region of interest" description="Disordered" evidence="5">
    <location>
        <begin position="30"/>
        <end position="50"/>
    </location>
</feature>
<evidence type="ECO:0000256" key="3">
    <source>
        <dbReference type="HAMAP-Rule" id="MF_02071"/>
    </source>
</evidence>
<dbReference type="PANTHER" id="PTHR34183">
    <property type="entry name" value="ENDOLYTIC PEPTIDOGLYCAN TRANSGLYCOSYLASE RLPA"/>
    <property type="match status" value="1"/>
</dbReference>
<feature type="compositionally biased region" description="Polar residues" evidence="5">
    <location>
        <begin position="40"/>
        <end position="50"/>
    </location>
</feature>
<dbReference type="GO" id="GO:0008932">
    <property type="term" value="F:lytic endotransglycosylase activity"/>
    <property type="evidence" value="ECO:0007669"/>
    <property type="project" value="UniProtKB-UniRule"/>
</dbReference>
<keyword evidence="2 3" id="KW-0961">Cell wall biogenesis/degradation</keyword>
<feature type="domain" description="RlpA-like protein double-psi beta-barrel" evidence="7">
    <location>
        <begin position="71"/>
        <end position="160"/>
    </location>
</feature>
<evidence type="ECO:0000256" key="1">
    <source>
        <dbReference type="ARBA" id="ARBA00023239"/>
    </source>
</evidence>
<evidence type="ECO:0000259" key="7">
    <source>
        <dbReference type="Pfam" id="PF03330"/>
    </source>
</evidence>
<comment type="subcellular location">
    <subcellularLocation>
        <location evidence="3">Cell membrane</location>
        <topology evidence="3">Lipid-anchor</topology>
    </subcellularLocation>
</comment>
<reference evidence="8 9" key="1">
    <citation type="submission" date="2017-02" db="EMBL/GenBank/DDBJ databases">
        <authorList>
            <person name="Peterson S.W."/>
        </authorList>
    </citation>
    <scope>NUCLEOTIDE SEQUENCE [LARGE SCALE GENOMIC DNA]</scope>
    <source>
        <strain evidence="8 9">DSM 18034</strain>
    </source>
</reference>
<keyword evidence="3" id="KW-1003">Cell membrane</keyword>
<dbReference type="GO" id="GO:0071555">
    <property type="term" value="P:cell wall organization"/>
    <property type="evidence" value="ECO:0007669"/>
    <property type="project" value="UniProtKB-KW"/>
</dbReference>
<feature type="chain" id="PRO_5013405268" description="Probable endolytic peptidoglycan transglycosylase RlpA" evidence="6">
    <location>
        <begin position="23"/>
        <end position="164"/>
    </location>
</feature>
<evidence type="ECO:0000256" key="5">
    <source>
        <dbReference type="SAM" id="MobiDB-lite"/>
    </source>
</evidence>
<dbReference type="HAMAP" id="MF_02071">
    <property type="entry name" value="RlpA"/>
    <property type="match status" value="1"/>
</dbReference>
<proteinExistence type="inferred from homology"/>
<dbReference type="GO" id="GO:0005886">
    <property type="term" value="C:plasma membrane"/>
    <property type="evidence" value="ECO:0007669"/>
    <property type="project" value="UniProtKB-SubCell"/>
</dbReference>
<dbReference type="AlphaFoldDB" id="A0A1T4WBS2"/>
<dbReference type="Proteomes" id="UP000189733">
    <property type="component" value="Unassembled WGS sequence"/>
</dbReference>
<keyword evidence="6" id="KW-0732">Signal</keyword>
<dbReference type="RefSeq" id="WP_078685305.1">
    <property type="nucleotide sequence ID" value="NZ_FUYA01000006.1"/>
</dbReference>